<accession>A0AAE0EDV4</accession>
<comment type="caution">
    <text evidence="1">The sequence shown here is derived from an EMBL/GenBank/DDBJ whole genome shotgun (WGS) entry which is preliminary data.</text>
</comment>
<sequence length="131" mass="15576">MDLVLANEEENGRQTWSSKREFGLAFHWRNSRLHCLRLHLETCHFHGQAQISIWEGVQNKHIGNTHYSFHRSRREQSVLQTMATLLFLLIQNQLDNYLENPPFFKLMEISKETSCTSRWLPQITTTQIKNH</sequence>
<gene>
    <name evidence="1" type="ORF">Dsin_011252</name>
</gene>
<dbReference type="EMBL" id="JANJYJ010000003">
    <property type="protein sequence ID" value="KAK3224227.1"/>
    <property type="molecule type" value="Genomic_DNA"/>
</dbReference>
<evidence type="ECO:0000313" key="2">
    <source>
        <dbReference type="Proteomes" id="UP001281410"/>
    </source>
</evidence>
<protein>
    <submittedName>
        <fullName evidence="1">Uncharacterized protein</fullName>
    </submittedName>
</protein>
<dbReference type="Proteomes" id="UP001281410">
    <property type="component" value="Unassembled WGS sequence"/>
</dbReference>
<organism evidence="1 2">
    <name type="scientific">Dipteronia sinensis</name>
    <dbReference type="NCBI Taxonomy" id="43782"/>
    <lineage>
        <taxon>Eukaryota</taxon>
        <taxon>Viridiplantae</taxon>
        <taxon>Streptophyta</taxon>
        <taxon>Embryophyta</taxon>
        <taxon>Tracheophyta</taxon>
        <taxon>Spermatophyta</taxon>
        <taxon>Magnoliopsida</taxon>
        <taxon>eudicotyledons</taxon>
        <taxon>Gunneridae</taxon>
        <taxon>Pentapetalae</taxon>
        <taxon>rosids</taxon>
        <taxon>malvids</taxon>
        <taxon>Sapindales</taxon>
        <taxon>Sapindaceae</taxon>
        <taxon>Hippocastanoideae</taxon>
        <taxon>Acereae</taxon>
        <taxon>Dipteronia</taxon>
    </lineage>
</organism>
<evidence type="ECO:0000313" key="1">
    <source>
        <dbReference type="EMBL" id="KAK3224227.1"/>
    </source>
</evidence>
<name>A0AAE0EDV4_9ROSI</name>
<proteinExistence type="predicted"/>
<reference evidence="1" key="1">
    <citation type="journal article" date="2023" name="Plant J.">
        <title>Genome sequences and population genomics provide insights into the demographic history, inbreeding, and mutation load of two 'living fossil' tree species of Dipteronia.</title>
        <authorList>
            <person name="Feng Y."/>
            <person name="Comes H.P."/>
            <person name="Chen J."/>
            <person name="Zhu S."/>
            <person name="Lu R."/>
            <person name="Zhang X."/>
            <person name="Li P."/>
            <person name="Qiu J."/>
            <person name="Olsen K.M."/>
            <person name="Qiu Y."/>
        </authorList>
    </citation>
    <scope>NUCLEOTIDE SEQUENCE</scope>
    <source>
        <strain evidence="1">NBL</strain>
    </source>
</reference>
<keyword evidence="2" id="KW-1185">Reference proteome</keyword>
<dbReference type="AlphaFoldDB" id="A0AAE0EDV4"/>